<gene>
    <name evidence="2" type="ORF">DFL_009244</name>
</gene>
<feature type="region of interest" description="Disordered" evidence="1">
    <location>
        <begin position="230"/>
        <end position="277"/>
    </location>
</feature>
<feature type="compositionally biased region" description="Polar residues" evidence="1">
    <location>
        <begin position="87"/>
        <end position="119"/>
    </location>
</feature>
<feature type="region of interest" description="Disordered" evidence="1">
    <location>
        <begin position="135"/>
        <end position="193"/>
    </location>
</feature>
<evidence type="ECO:0000256" key="1">
    <source>
        <dbReference type="SAM" id="MobiDB-lite"/>
    </source>
</evidence>
<feature type="compositionally biased region" description="Basic and acidic residues" evidence="1">
    <location>
        <begin position="69"/>
        <end position="78"/>
    </location>
</feature>
<dbReference type="VEuPathDB" id="FungiDB:DFL_009244"/>
<feature type="compositionally biased region" description="Basic residues" evidence="1">
    <location>
        <begin position="248"/>
        <end position="257"/>
    </location>
</feature>
<comment type="caution">
    <text evidence="2">The sequence shown here is derived from an EMBL/GenBank/DDBJ whole genome shotgun (WGS) entry which is preliminary data.</text>
</comment>
<feature type="compositionally biased region" description="Low complexity" evidence="1">
    <location>
        <begin position="150"/>
        <end position="174"/>
    </location>
</feature>
<evidence type="ECO:0000313" key="2">
    <source>
        <dbReference type="EMBL" id="RVD81378.1"/>
    </source>
</evidence>
<dbReference type="OrthoDB" id="8922241at2759"/>
<dbReference type="EMBL" id="SAEB01000012">
    <property type="protein sequence ID" value="RVD81378.1"/>
    <property type="molecule type" value="Genomic_DNA"/>
</dbReference>
<proteinExistence type="predicted"/>
<organism evidence="2 3">
    <name type="scientific">Arthrobotrys flagrans</name>
    <name type="common">Nematode-trapping fungus</name>
    <name type="synonym">Trichothecium flagrans</name>
    <dbReference type="NCBI Taxonomy" id="97331"/>
    <lineage>
        <taxon>Eukaryota</taxon>
        <taxon>Fungi</taxon>
        <taxon>Dikarya</taxon>
        <taxon>Ascomycota</taxon>
        <taxon>Pezizomycotina</taxon>
        <taxon>Orbiliomycetes</taxon>
        <taxon>Orbiliales</taxon>
        <taxon>Orbiliaceae</taxon>
        <taxon>Arthrobotrys</taxon>
    </lineage>
</organism>
<feature type="region of interest" description="Disordered" evidence="1">
    <location>
        <begin position="54"/>
        <end position="119"/>
    </location>
</feature>
<reference evidence="2 3" key="1">
    <citation type="submission" date="2019-01" db="EMBL/GenBank/DDBJ databases">
        <title>Intercellular communication is required for trap formation in the nematode-trapping fungus Duddingtonia flagrans.</title>
        <authorList>
            <person name="Youssar L."/>
            <person name="Wernet V."/>
            <person name="Hensel N."/>
            <person name="Hildebrandt H.-G."/>
            <person name="Fischer R."/>
        </authorList>
    </citation>
    <scope>NUCLEOTIDE SEQUENCE [LARGE SCALE GENOMIC DNA]</scope>
    <source>
        <strain evidence="2 3">CBS H-5679</strain>
    </source>
</reference>
<dbReference type="AlphaFoldDB" id="A0A436ZR25"/>
<keyword evidence="3" id="KW-1185">Reference proteome</keyword>
<feature type="compositionally biased region" description="Polar residues" evidence="1">
    <location>
        <begin position="175"/>
        <end position="184"/>
    </location>
</feature>
<dbReference type="GeneID" id="93591555"/>
<name>A0A436ZR25_ARTFL</name>
<sequence>MTMQAPDTVIRIAELDPSLLDLTNARNQINTETPSFCGSSSEDPEYRAIQDHTENYDTKGLVSSSSFDRSNDIPRESVTEASAGPSCRSNSAQSSINEIPCTNHSSSQATLEQEDSSAGVSINPDLEKLWYEFTQSGPLPNDIDRHTSDNETSSNFSDDSTSQSRSRSSTEFTTPSNSPVIPNASTPPTPETFTINIANGIPKEPLNLTLYASQQYSKLSILQDYKFRKTKPQNPPLKQQEEEDKGRKQNRKSRQKVMKSLNHNPPKALGKRECTKKDYGQSTLNESLSIKETLSERRLICWSPERLLSLSKSVVISNVLSTNTLQLPF</sequence>
<accession>A0A436ZR25</accession>
<evidence type="ECO:0000313" key="3">
    <source>
        <dbReference type="Proteomes" id="UP000283090"/>
    </source>
</evidence>
<protein>
    <submittedName>
        <fullName evidence="2">Uncharacterized protein</fullName>
    </submittedName>
</protein>
<dbReference type="Proteomes" id="UP000283090">
    <property type="component" value="Unassembled WGS sequence"/>
</dbReference>
<dbReference type="RefSeq" id="XP_067486922.1">
    <property type="nucleotide sequence ID" value="XM_067639100.1"/>
</dbReference>